<organism evidence="1 2">
    <name type="scientific">Gallibacterium anatis</name>
    <dbReference type="NCBI Taxonomy" id="750"/>
    <lineage>
        <taxon>Bacteria</taxon>
        <taxon>Pseudomonadati</taxon>
        <taxon>Pseudomonadota</taxon>
        <taxon>Gammaproteobacteria</taxon>
        <taxon>Pasteurellales</taxon>
        <taxon>Pasteurellaceae</taxon>
        <taxon>Gallibacterium</taxon>
    </lineage>
</organism>
<keyword evidence="2" id="KW-1185">Reference proteome</keyword>
<dbReference type="EMBL" id="CP126975">
    <property type="protein sequence ID" value="WIM80073.1"/>
    <property type="molecule type" value="Genomic_DNA"/>
</dbReference>
<reference evidence="1 2" key="1">
    <citation type="submission" date="2023-06" db="EMBL/GenBank/DDBJ databases">
        <title>Complete Genome Sequence of Gallibacterium anatis Strain BJF12, Isolated from a chicken with diarrhea.</title>
        <authorList>
            <person name="Guo F."/>
            <person name="Bu W."/>
            <person name="Xu F."/>
            <person name="Wen T."/>
        </authorList>
    </citation>
    <scope>NUCLEOTIDE SEQUENCE [LARGE SCALE GENOMIC DNA]</scope>
    <source>
        <strain evidence="1 2">BJF12</strain>
    </source>
</reference>
<accession>A0AAX3XGJ7</accession>
<dbReference type="Proteomes" id="UP001226750">
    <property type="component" value="Chromosome"/>
</dbReference>
<dbReference type="AlphaFoldDB" id="A0AAX3XGJ7"/>
<proteinExistence type="predicted"/>
<evidence type="ECO:0000313" key="1">
    <source>
        <dbReference type="EMBL" id="WIM80073.1"/>
    </source>
</evidence>
<name>A0AAX3XGJ7_9PAST</name>
<evidence type="ECO:0000313" key="2">
    <source>
        <dbReference type="Proteomes" id="UP001226750"/>
    </source>
</evidence>
<sequence length="232" mass="26881">MKTFNNTELALKQSEGVKNTPVEGKRVEVSDHMGKFVDRLFVRLKAIFPAWKYALQDNGNGKDPDLLLAEIKTLWLEALINHHVTTAELFKRGIDEAEKSKRPHFPSVGEFIDWCTGGNKYHYLGLPTAEELKTRLEQFRPFYRAYEQEKFNFQSDAEYWLLTSIAYESLSNACNKEQEFKLIQRKLDKMAEKLASGEPLPKRVITLSEESVVKPYNPQAVARFFSRPELQF</sequence>
<dbReference type="RefSeq" id="WP_285092534.1">
    <property type="nucleotide sequence ID" value="NZ_CP126975.1"/>
</dbReference>
<dbReference type="Pfam" id="PF06992">
    <property type="entry name" value="Phage_lambda_P"/>
    <property type="match status" value="1"/>
</dbReference>
<dbReference type="GO" id="GO:0006270">
    <property type="term" value="P:DNA replication initiation"/>
    <property type="evidence" value="ECO:0007669"/>
    <property type="project" value="InterPro"/>
</dbReference>
<gene>
    <name evidence="1" type="ORF">QP018_02220</name>
</gene>
<protein>
    <submittedName>
        <fullName evidence="1">Replication protein P</fullName>
    </submittedName>
</protein>
<dbReference type="InterPro" id="IPR009731">
    <property type="entry name" value="P-like"/>
</dbReference>